<dbReference type="Proteomes" id="UP000478052">
    <property type="component" value="Unassembled WGS sequence"/>
</dbReference>
<keyword evidence="2" id="KW-1185">Reference proteome</keyword>
<protein>
    <submittedName>
        <fullName evidence="1">Uncharacterized protein</fullName>
    </submittedName>
</protein>
<accession>A0A6G0YSS6</accession>
<evidence type="ECO:0000313" key="1">
    <source>
        <dbReference type="EMBL" id="KAF0760767.1"/>
    </source>
</evidence>
<dbReference type="AlphaFoldDB" id="A0A6G0YSS6"/>
<sequence>MGYFEPTSVFQQPGTLRLSSVYFPEEAHG</sequence>
<organism evidence="1 2">
    <name type="scientific">Aphis craccivora</name>
    <name type="common">Cowpea aphid</name>
    <dbReference type="NCBI Taxonomy" id="307492"/>
    <lineage>
        <taxon>Eukaryota</taxon>
        <taxon>Metazoa</taxon>
        <taxon>Ecdysozoa</taxon>
        <taxon>Arthropoda</taxon>
        <taxon>Hexapoda</taxon>
        <taxon>Insecta</taxon>
        <taxon>Pterygota</taxon>
        <taxon>Neoptera</taxon>
        <taxon>Paraneoptera</taxon>
        <taxon>Hemiptera</taxon>
        <taxon>Sternorrhyncha</taxon>
        <taxon>Aphidomorpha</taxon>
        <taxon>Aphidoidea</taxon>
        <taxon>Aphididae</taxon>
        <taxon>Aphidini</taxon>
        <taxon>Aphis</taxon>
        <taxon>Aphis</taxon>
    </lineage>
</organism>
<comment type="caution">
    <text evidence="1">The sequence shown here is derived from an EMBL/GenBank/DDBJ whole genome shotgun (WGS) entry which is preliminary data.</text>
</comment>
<dbReference type="EMBL" id="VUJU01002585">
    <property type="protein sequence ID" value="KAF0760767.1"/>
    <property type="molecule type" value="Genomic_DNA"/>
</dbReference>
<name>A0A6G0YSS6_APHCR</name>
<proteinExistence type="predicted"/>
<gene>
    <name evidence="1" type="ORF">FWK35_00030293</name>
</gene>
<reference evidence="1 2" key="1">
    <citation type="submission" date="2019-08" db="EMBL/GenBank/DDBJ databases">
        <title>Whole genome of Aphis craccivora.</title>
        <authorList>
            <person name="Voronova N.V."/>
            <person name="Shulinski R.S."/>
            <person name="Bandarenka Y.V."/>
            <person name="Zhorov D.G."/>
            <person name="Warner D."/>
        </authorList>
    </citation>
    <scope>NUCLEOTIDE SEQUENCE [LARGE SCALE GENOMIC DNA]</scope>
    <source>
        <strain evidence="1">180601</strain>
        <tissue evidence="1">Whole Body</tissue>
    </source>
</reference>
<evidence type="ECO:0000313" key="2">
    <source>
        <dbReference type="Proteomes" id="UP000478052"/>
    </source>
</evidence>